<dbReference type="AlphaFoldDB" id="A0A5B2VG95"/>
<protein>
    <recommendedName>
        <fullName evidence="3">Capsule biosynthesis protein</fullName>
    </recommendedName>
</protein>
<proteinExistence type="predicted"/>
<dbReference type="RefSeq" id="WP_149816536.1">
    <property type="nucleotide sequence ID" value="NZ_VUOA01000017.1"/>
</dbReference>
<evidence type="ECO:0000313" key="1">
    <source>
        <dbReference type="EMBL" id="KAA2237925.1"/>
    </source>
</evidence>
<organism evidence="1 2">
    <name type="scientific">Salinarimonas soli</name>
    <dbReference type="NCBI Taxonomy" id="1638099"/>
    <lineage>
        <taxon>Bacteria</taxon>
        <taxon>Pseudomonadati</taxon>
        <taxon>Pseudomonadota</taxon>
        <taxon>Alphaproteobacteria</taxon>
        <taxon>Hyphomicrobiales</taxon>
        <taxon>Salinarimonadaceae</taxon>
        <taxon>Salinarimonas</taxon>
    </lineage>
</organism>
<reference evidence="1 2" key="1">
    <citation type="submission" date="2019-09" db="EMBL/GenBank/DDBJ databases">
        <title>Salinarimonas rosea gen. nov., sp. nov., a new member of the a-2 subgroup of the Proteobacteria.</title>
        <authorList>
            <person name="Liu J."/>
        </authorList>
    </citation>
    <scope>NUCLEOTIDE SEQUENCE [LARGE SCALE GENOMIC DNA]</scope>
    <source>
        <strain evidence="1 2">BN140002</strain>
    </source>
</reference>
<dbReference type="OrthoDB" id="7652114at2"/>
<dbReference type="Proteomes" id="UP000323142">
    <property type="component" value="Unassembled WGS sequence"/>
</dbReference>
<keyword evidence="2" id="KW-1185">Reference proteome</keyword>
<evidence type="ECO:0000313" key="2">
    <source>
        <dbReference type="Proteomes" id="UP000323142"/>
    </source>
</evidence>
<evidence type="ECO:0008006" key="3">
    <source>
        <dbReference type="Google" id="ProtNLM"/>
    </source>
</evidence>
<dbReference type="InterPro" id="IPR045936">
    <property type="entry name" value="DUF6356"/>
</dbReference>
<name>A0A5B2VG95_9HYPH</name>
<gene>
    <name evidence="1" type="ORF">F0L46_08000</name>
</gene>
<sequence length="101" mass="10832">MSLKRLFTEHPASVGETYAQHMGVALSFALPLTKAALGAFVHAVFPFLCTTTASDTVKGLHARMTRRCATCPKGPVHRPELFATGPRIAIPDRIAAFDPGI</sequence>
<comment type="caution">
    <text evidence="1">The sequence shown here is derived from an EMBL/GenBank/DDBJ whole genome shotgun (WGS) entry which is preliminary data.</text>
</comment>
<dbReference type="EMBL" id="VUOA01000017">
    <property type="protein sequence ID" value="KAA2237925.1"/>
    <property type="molecule type" value="Genomic_DNA"/>
</dbReference>
<reference evidence="1 2" key="2">
    <citation type="submission" date="2019-09" db="EMBL/GenBank/DDBJ databases">
        <authorList>
            <person name="Jin C."/>
        </authorList>
    </citation>
    <scope>NUCLEOTIDE SEQUENCE [LARGE SCALE GENOMIC DNA]</scope>
    <source>
        <strain evidence="1 2">BN140002</strain>
    </source>
</reference>
<dbReference type="Pfam" id="PF19883">
    <property type="entry name" value="DUF6356"/>
    <property type="match status" value="1"/>
</dbReference>
<accession>A0A5B2VG95</accession>